<proteinExistence type="predicted"/>
<feature type="region of interest" description="Disordered" evidence="1">
    <location>
        <begin position="183"/>
        <end position="203"/>
    </location>
</feature>
<keyword evidence="3" id="KW-1185">Reference proteome</keyword>
<dbReference type="EMBL" id="JAUTXY010000004">
    <property type="protein sequence ID" value="MEE2058263.1"/>
    <property type="molecule type" value="Genomic_DNA"/>
</dbReference>
<dbReference type="Proteomes" id="UP001336020">
    <property type="component" value="Unassembled WGS sequence"/>
</dbReference>
<name>A0ABU7L9M8_9NOCA</name>
<reference evidence="2 3" key="1">
    <citation type="submission" date="2023-07" db="EMBL/GenBank/DDBJ databases">
        <authorList>
            <person name="Girao M."/>
            <person name="Carvalho M.F."/>
        </authorList>
    </citation>
    <scope>NUCLEOTIDE SEQUENCE [LARGE SCALE GENOMIC DNA]</scope>
    <source>
        <strain evidence="2 3">YIM65754</strain>
    </source>
</reference>
<evidence type="ECO:0000313" key="2">
    <source>
        <dbReference type="EMBL" id="MEE2058263.1"/>
    </source>
</evidence>
<protein>
    <submittedName>
        <fullName evidence="2">Uncharacterized protein</fullName>
    </submittedName>
</protein>
<organism evidence="2 3">
    <name type="scientific">Rhodococcus artemisiae</name>
    <dbReference type="NCBI Taxonomy" id="714159"/>
    <lineage>
        <taxon>Bacteria</taxon>
        <taxon>Bacillati</taxon>
        <taxon>Actinomycetota</taxon>
        <taxon>Actinomycetes</taxon>
        <taxon>Mycobacteriales</taxon>
        <taxon>Nocardiaceae</taxon>
        <taxon>Rhodococcus</taxon>
    </lineage>
</organism>
<evidence type="ECO:0000313" key="3">
    <source>
        <dbReference type="Proteomes" id="UP001336020"/>
    </source>
</evidence>
<dbReference type="RefSeq" id="WP_330133483.1">
    <property type="nucleotide sequence ID" value="NZ_JAUTXY010000004.1"/>
</dbReference>
<gene>
    <name evidence="2" type="ORF">Q7514_12095</name>
</gene>
<sequence>MTDSTPTPASYLVVVIMAGVKKVVGHAVTFAQALDRATSHAVEHFGATEFTRHITDSALFAIAPDGKTIEYQITPHDRPVPEDELSADEVDGLTEATAPEGILVDPIPTVYQNLETLGPDADWGDGDNFLLAEVTRGVFTAQVWRHDCIEESQPHSEIEITIDSTGMQGGEMFHDLCVFPARSTTTTRSRRRSSRRTSTSSGR</sequence>
<accession>A0ABU7L9M8</accession>
<evidence type="ECO:0000256" key="1">
    <source>
        <dbReference type="SAM" id="MobiDB-lite"/>
    </source>
</evidence>
<comment type="caution">
    <text evidence="2">The sequence shown here is derived from an EMBL/GenBank/DDBJ whole genome shotgun (WGS) entry which is preliminary data.</text>
</comment>